<gene>
    <name evidence="1" type="ORF">IX84_04465</name>
</gene>
<protein>
    <submittedName>
        <fullName evidence="1">Uncharacterized protein</fullName>
    </submittedName>
</protein>
<accession>A0A098SA90</accession>
<organism evidence="1 2">
    <name type="scientific">Phaeodactylibacter xiamenensis</name>
    <dbReference type="NCBI Taxonomy" id="1524460"/>
    <lineage>
        <taxon>Bacteria</taxon>
        <taxon>Pseudomonadati</taxon>
        <taxon>Bacteroidota</taxon>
        <taxon>Saprospiria</taxon>
        <taxon>Saprospirales</taxon>
        <taxon>Haliscomenobacteraceae</taxon>
        <taxon>Phaeodactylibacter</taxon>
    </lineage>
</organism>
<evidence type="ECO:0000313" key="2">
    <source>
        <dbReference type="Proteomes" id="UP000029736"/>
    </source>
</evidence>
<keyword evidence="2" id="KW-1185">Reference proteome</keyword>
<sequence length="223" mass="25489">MMNRDTITIGICFMLLLSTSCVKDQGINDDEGEALPDTTWLSSNYSLSLEGALSTYSDEDIGYDFCTDVSTRSISTYKLYGDSTVVYEVILSPLNIVNQPKVLSYAFYVYWNRFEETDLSLYNAVTDIIQGHSSRKYHLQFSIRDEDVSYSNSFFYTERTTNTDADSDSESILRIPENIDCRVYGERVGELNFQYSGFVYSNGRADSLFVDYFDLQLFLPLSL</sequence>
<comment type="caution">
    <text evidence="1">The sequence shown here is derived from an EMBL/GenBank/DDBJ whole genome shotgun (WGS) entry which is preliminary data.</text>
</comment>
<reference evidence="1 2" key="1">
    <citation type="journal article" date="2014" name="Int. J. Syst. Evol. Microbiol.">
        <title>Phaeodactylibacter xiamenensis gen. nov., sp. nov., a member of the family Saprospiraceae isolated from the marine alga Phaeodactylum tricornutum.</title>
        <authorList>
            <person name="Chen Z.Jr."/>
            <person name="Lei X."/>
            <person name="Lai Q."/>
            <person name="Li Y."/>
            <person name="Zhang B."/>
            <person name="Zhang J."/>
            <person name="Zhang H."/>
            <person name="Yang L."/>
            <person name="Zheng W."/>
            <person name="Tian Y."/>
            <person name="Yu Z."/>
            <person name="Xu H.Jr."/>
            <person name="Zheng T."/>
        </authorList>
    </citation>
    <scope>NUCLEOTIDE SEQUENCE [LARGE SCALE GENOMIC DNA]</scope>
    <source>
        <strain evidence="1 2">KD52</strain>
    </source>
</reference>
<dbReference type="EMBL" id="JPOS01000012">
    <property type="protein sequence ID" value="KGE89040.1"/>
    <property type="molecule type" value="Genomic_DNA"/>
</dbReference>
<dbReference type="PROSITE" id="PS51257">
    <property type="entry name" value="PROKAR_LIPOPROTEIN"/>
    <property type="match status" value="1"/>
</dbReference>
<name>A0A098SA90_9BACT</name>
<dbReference type="RefSeq" id="WP_044216830.1">
    <property type="nucleotide sequence ID" value="NZ_JBKAGJ010000001.1"/>
</dbReference>
<proteinExistence type="predicted"/>
<dbReference type="Proteomes" id="UP000029736">
    <property type="component" value="Unassembled WGS sequence"/>
</dbReference>
<evidence type="ECO:0000313" key="1">
    <source>
        <dbReference type="EMBL" id="KGE89040.1"/>
    </source>
</evidence>
<dbReference type="AlphaFoldDB" id="A0A098SA90"/>